<reference evidence="3" key="1">
    <citation type="submission" date="2022-10" db="EMBL/GenBank/DDBJ databases">
        <title>The complete genomes of actinobacterial strains from the NBC collection.</title>
        <authorList>
            <person name="Joergensen T.S."/>
            <person name="Alvarez Arevalo M."/>
            <person name="Sterndorff E.B."/>
            <person name="Faurdal D."/>
            <person name="Vuksanovic O."/>
            <person name="Mourched A.-S."/>
            <person name="Charusanti P."/>
            <person name="Shaw S."/>
            <person name="Blin K."/>
            <person name="Weber T."/>
        </authorList>
    </citation>
    <scope>NUCLEOTIDE SEQUENCE</scope>
    <source>
        <strain evidence="3">NBC_00248</strain>
    </source>
</reference>
<dbReference type="SUPFAM" id="SSF56112">
    <property type="entry name" value="Protein kinase-like (PK-like)"/>
    <property type="match status" value="1"/>
</dbReference>
<dbReference type="NCBIfam" id="NF038151">
    <property type="entry name" value="lanthi_synth_III"/>
    <property type="match status" value="1"/>
</dbReference>
<dbReference type="Proteomes" id="UP001432039">
    <property type="component" value="Chromosome"/>
</dbReference>
<dbReference type="InterPro" id="IPR011009">
    <property type="entry name" value="Kinase-like_dom_sf"/>
</dbReference>
<name>A0ABZ1TL89_STRVG</name>
<evidence type="ECO:0000256" key="1">
    <source>
        <dbReference type="SAM" id="MobiDB-lite"/>
    </source>
</evidence>
<accession>A0ABZ1TL89</accession>
<dbReference type="EMBL" id="CP108090">
    <property type="protein sequence ID" value="WUQ16012.1"/>
    <property type="molecule type" value="Genomic_DNA"/>
</dbReference>
<dbReference type="InterPro" id="IPR012341">
    <property type="entry name" value="6hp_glycosidase-like_sf"/>
</dbReference>
<feature type="domain" description="Protein kinase" evidence="2">
    <location>
        <begin position="231"/>
        <end position="503"/>
    </location>
</feature>
<dbReference type="InterPro" id="IPR053524">
    <property type="entry name" value="Aerial_hyphae_peptide-synth"/>
</dbReference>
<gene>
    <name evidence="3" type="primary">lanKC</name>
    <name evidence="3" type="ORF">OG517_33910</name>
</gene>
<dbReference type="Pfam" id="PF25816">
    <property type="entry name" value="RamC_N"/>
    <property type="match status" value="1"/>
</dbReference>
<sequence length="897" mass="100151">MRNERWVYRFLFAWNDTLFFDPLDVFYEPNADHFLAAFDERVRARFVRSGIWWSFRHNQNLPAQGWKIHISSSHRHVREVATSVIGHLTEREIDFKIALDLNIFEMLNSKAISRGSGGKLVTVYPRDDDEFRTCLADLARLLKDVEGAYVLSDLRYRDSKALYFRYGQFLHTPTVDVLGRSLPRILGPDGPVPDDRRPGHAQPSWVPWPFDDWQQPADEDEGDDGLLGGRFRVTGAIQFSNSGGVYTAEDTADDDRPVLLKEARPHTNINPRQDHDAVDILGREWMFLNRLADTGAYPAPIATFRHWEHHYIAEEFVDSSDIRSVLLERNPLARPGFDVERSRDYLRIFLAVFRGLARAIRAAHDRGVILTDFTAANLLIDPDTYEVTIVDLEACRLAESGDDALAKPVELYTPGFSLSRNRFKAYGPEGDRYALASTMAYFVFPIAAMSYLREDVLDLYRIFITEGLGWPERVHRLITDLARDRIDLTGLLKALEDEGNDLLDRVEAAPVLPVVEEELGFADAEDGVAAFIAASADTDRDTLFPVDPFAHVTNPLSLGFGASGVLWALHAGGVPIRPRWRDWLGRRLADIDPARYPDGLMNGLSGIAWAADSLGLGVPARELLTRANERAVDTGDHTFYYGLSGVGMTNLRFFLRGHGPRDLAAAQQCAQALHETARRDGGHAHWLNEFSARGPLTGLGFGQAGVAMFLLRMHQITGEARHLRLGREALAWEMAHAAPIDDDGGPVMFEHEGTMEPYVEVGSAGVLKVLLRYGETDAARTVLRGLDVRYSVMPGYAFGMAGVADALLDAAEFTGDRSYRDTALRQLDFVRRVFLFEPAERFGLPRADGRPPLLGLPGDGLLRCSTDYLTGSAGVLRVLHRVNRGGPADFLLDEVGR</sequence>
<dbReference type="CDD" id="cd04791">
    <property type="entry name" value="LanC_SerThrkinase"/>
    <property type="match status" value="1"/>
</dbReference>
<dbReference type="InterPro" id="IPR000719">
    <property type="entry name" value="Prot_kinase_dom"/>
</dbReference>
<dbReference type="Gene3D" id="1.10.510.10">
    <property type="entry name" value="Transferase(Phosphotransferase) domain 1"/>
    <property type="match status" value="1"/>
</dbReference>
<dbReference type="SUPFAM" id="SSF158745">
    <property type="entry name" value="LanC-like"/>
    <property type="match status" value="1"/>
</dbReference>
<organism evidence="3 4">
    <name type="scientific">Streptomyces virginiae</name>
    <name type="common">Streptomyces cinnamonensis</name>
    <dbReference type="NCBI Taxonomy" id="1961"/>
    <lineage>
        <taxon>Bacteria</taxon>
        <taxon>Bacillati</taxon>
        <taxon>Actinomycetota</taxon>
        <taxon>Actinomycetes</taxon>
        <taxon>Kitasatosporales</taxon>
        <taxon>Streptomycetaceae</taxon>
        <taxon>Streptomyces</taxon>
    </lineage>
</organism>
<evidence type="ECO:0000313" key="4">
    <source>
        <dbReference type="Proteomes" id="UP001432039"/>
    </source>
</evidence>
<evidence type="ECO:0000259" key="2">
    <source>
        <dbReference type="PROSITE" id="PS50011"/>
    </source>
</evidence>
<protein>
    <submittedName>
        <fullName evidence="3">Class III lanthionine synthetase LanKC</fullName>
    </submittedName>
</protein>
<dbReference type="InterPro" id="IPR007822">
    <property type="entry name" value="LANC-like"/>
</dbReference>
<dbReference type="RefSeq" id="WP_328964359.1">
    <property type="nucleotide sequence ID" value="NZ_CP108090.1"/>
</dbReference>
<keyword evidence="4" id="KW-1185">Reference proteome</keyword>
<dbReference type="InterPro" id="IPR058053">
    <property type="entry name" value="RamC_C"/>
</dbReference>
<dbReference type="PROSITE" id="PS50011">
    <property type="entry name" value="PROTEIN_KINASE_DOM"/>
    <property type="match status" value="1"/>
</dbReference>
<feature type="region of interest" description="Disordered" evidence="1">
    <location>
        <begin position="186"/>
        <end position="225"/>
    </location>
</feature>
<proteinExistence type="predicted"/>
<dbReference type="Gene3D" id="1.50.10.10">
    <property type="match status" value="1"/>
</dbReference>
<dbReference type="SMART" id="SM01260">
    <property type="entry name" value="LANC_like"/>
    <property type="match status" value="1"/>
</dbReference>
<dbReference type="InterPro" id="IPR057929">
    <property type="entry name" value="RamC_N"/>
</dbReference>
<evidence type="ECO:0000313" key="3">
    <source>
        <dbReference type="EMBL" id="WUQ16012.1"/>
    </source>
</evidence>
<dbReference type="SMART" id="SM00220">
    <property type="entry name" value="S_TKc"/>
    <property type="match status" value="1"/>
</dbReference>